<dbReference type="AlphaFoldDB" id="A0A450SXK8"/>
<evidence type="ECO:0000256" key="1">
    <source>
        <dbReference type="SAM" id="Coils"/>
    </source>
</evidence>
<feature type="signal peptide" evidence="2">
    <location>
        <begin position="1"/>
        <end position="20"/>
    </location>
</feature>
<dbReference type="EMBL" id="CAADFD010000043">
    <property type="protein sequence ID" value="VFJ58727.1"/>
    <property type="molecule type" value="Genomic_DNA"/>
</dbReference>
<dbReference type="SUPFAM" id="SSF56935">
    <property type="entry name" value="Porins"/>
    <property type="match status" value="1"/>
</dbReference>
<dbReference type="InterPro" id="IPR023614">
    <property type="entry name" value="Porin_dom_sf"/>
</dbReference>
<evidence type="ECO:0000256" key="2">
    <source>
        <dbReference type="SAM" id="SignalP"/>
    </source>
</evidence>
<gene>
    <name evidence="3" type="ORF">BECKFW1821B_GA0114236_104313</name>
</gene>
<proteinExistence type="predicted"/>
<feature type="chain" id="PRO_5019255996" description="Zinc-regulated TonB-dependent outer membrane receptor" evidence="2">
    <location>
        <begin position="21"/>
        <end position="457"/>
    </location>
</feature>
<sequence>MRMKLLVAGIAIAISGPTLAVDDIELLKQQLEALKQDYEHRIQALENRLKKAETNVERVSAKASRVGKEASRLGTPRVTYGENSFNPAISLILDGRYASFDNKSNYELPGFALGSEAGVGSAGFSLGHTELAASANIDDKFYGQATLAIHEHDGSTELELEEAFIQTLGLGNGLTVRAGRFFSALGYLNEQHEHTWDFADPPLIYRGLFGNQLRDDGLQVSYIAPTDTFLQLGAEAFKGSRFPAGGEHDGVGSWTAFANIGGDIGIEHSWLVGLGHWQANDIQGRTSAAHSHGGTVETPSFTGKNKIDALDVVYKWSPDGNPKNQNFKFQFEYFDRREDGTVTILNSSPLETTSYDGHQRGWYTQAIYQFMPQWRAGLRYDRLDSDNTGSDTGVLGEVKLSNKGHTPKRYSAMLEWLPSEFGRIRLQFNRDESYKDADNQFFLQYTHSLGSHGAHLF</sequence>
<evidence type="ECO:0000313" key="3">
    <source>
        <dbReference type="EMBL" id="VFJ58727.1"/>
    </source>
</evidence>
<reference evidence="3" key="1">
    <citation type="submission" date="2019-02" db="EMBL/GenBank/DDBJ databases">
        <authorList>
            <person name="Gruber-Vodicka R. H."/>
            <person name="Seah K. B. B."/>
        </authorList>
    </citation>
    <scope>NUCLEOTIDE SEQUENCE</scope>
    <source>
        <strain evidence="3">BECK_BZ106</strain>
    </source>
</reference>
<protein>
    <recommendedName>
        <fullName evidence="4">Zinc-regulated TonB-dependent outer membrane receptor</fullName>
    </recommendedName>
</protein>
<keyword evidence="1" id="KW-0175">Coiled coil</keyword>
<keyword evidence="2" id="KW-0732">Signal</keyword>
<dbReference type="Gene3D" id="2.40.160.10">
    <property type="entry name" value="Porin"/>
    <property type="match status" value="1"/>
</dbReference>
<name>A0A450SXK8_9GAMM</name>
<organism evidence="3">
    <name type="scientific">Candidatus Kentrum sp. FW</name>
    <dbReference type="NCBI Taxonomy" id="2126338"/>
    <lineage>
        <taxon>Bacteria</taxon>
        <taxon>Pseudomonadati</taxon>
        <taxon>Pseudomonadota</taxon>
        <taxon>Gammaproteobacteria</taxon>
        <taxon>Candidatus Kentrum</taxon>
    </lineage>
</organism>
<feature type="coiled-coil region" evidence="1">
    <location>
        <begin position="21"/>
        <end position="69"/>
    </location>
</feature>
<accession>A0A450SXK8</accession>
<evidence type="ECO:0008006" key="4">
    <source>
        <dbReference type="Google" id="ProtNLM"/>
    </source>
</evidence>